<feature type="region of interest" description="Disordered" evidence="1">
    <location>
        <begin position="1"/>
        <end position="28"/>
    </location>
</feature>
<reference evidence="3" key="1">
    <citation type="journal article" date="2019" name="Sci. Rep.">
        <title>Draft genome of Tanacetum cinerariifolium, the natural source of mosquito coil.</title>
        <authorList>
            <person name="Yamashiro T."/>
            <person name="Shiraishi A."/>
            <person name="Satake H."/>
            <person name="Nakayama K."/>
        </authorList>
    </citation>
    <scope>NUCLEOTIDE SEQUENCE</scope>
</reference>
<evidence type="ECO:0000313" key="3">
    <source>
        <dbReference type="EMBL" id="GEU50377.1"/>
    </source>
</evidence>
<evidence type="ECO:0000259" key="2">
    <source>
        <dbReference type="Pfam" id="PF07727"/>
    </source>
</evidence>
<feature type="compositionally biased region" description="Basic and acidic residues" evidence="1">
    <location>
        <begin position="1"/>
        <end position="17"/>
    </location>
</feature>
<dbReference type="Pfam" id="PF07727">
    <property type="entry name" value="RVT_2"/>
    <property type="match status" value="1"/>
</dbReference>
<accession>A0A6L2KNS2</accession>
<feature type="domain" description="Reverse transcriptase Ty1/copia-type" evidence="2">
    <location>
        <begin position="180"/>
        <end position="243"/>
    </location>
</feature>
<proteinExistence type="predicted"/>
<sequence>MRGREVSVHNRIAHVDFQDSPNDEEDTRSSHEYLNDLEEEYHGRAILAKSENFFMKGTQRFSSAKAADQTKCHKCNKKANYNKVKAKLALLSSRASASKAVTVKNKGLIAEAYEWDEEEVSSDDNEMVEVKVLMALAQENDSIDKEGTRNVKSKNFKSVISEACWVEAMHDEIHEFDRLQVWELVPKADSVMIIAFKWIYKVMLDEYGDVLKNKARLVAKGYHQEKGIDFKESFASVAQIEAI</sequence>
<evidence type="ECO:0000256" key="1">
    <source>
        <dbReference type="SAM" id="MobiDB-lite"/>
    </source>
</evidence>
<protein>
    <submittedName>
        <fullName evidence="3">Integrase, catalytic region, zinc finger, CCHC-type, peptidase aspartic, catalytic</fullName>
    </submittedName>
</protein>
<dbReference type="AlphaFoldDB" id="A0A6L2KNS2"/>
<comment type="caution">
    <text evidence="3">The sequence shown here is derived from an EMBL/GenBank/DDBJ whole genome shotgun (WGS) entry which is preliminary data.</text>
</comment>
<organism evidence="3">
    <name type="scientific">Tanacetum cinerariifolium</name>
    <name type="common">Dalmatian daisy</name>
    <name type="synonym">Chrysanthemum cinerariifolium</name>
    <dbReference type="NCBI Taxonomy" id="118510"/>
    <lineage>
        <taxon>Eukaryota</taxon>
        <taxon>Viridiplantae</taxon>
        <taxon>Streptophyta</taxon>
        <taxon>Embryophyta</taxon>
        <taxon>Tracheophyta</taxon>
        <taxon>Spermatophyta</taxon>
        <taxon>Magnoliopsida</taxon>
        <taxon>eudicotyledons</taxon>
        <taxon>Gunneridae</taxon>
        <taxon>Pentapetalae</taxon>
        <taxon>asterids</taxon>
        <taxon>campanulids</taxon>
        <taxon>Asterales</taxon>
        <taxon>Asteraceae</taxon>
        <taxon>Asteroideae</taxon>
        <taxon>Anthemideae</taxon>
        <taxon>Anthemidinae</taxon>
        <taxon>Tanacetum</taxon>
    </lineage>
</organism>
<gene>
    <name evidence="3" type="ORF">Tci_022355</name>
</gene>
<dbReference type="InterPro" id="IPR013103">
    <property type="entry name" value="RVT_2"/>
</dbReference>
<name>A0A6L2KNS2_TANCI</name>
<dbReference type="EMBL" id="BKCJ010002705">
    <property type="protein sequence ID" value="GEU50377.1"/>
    <property type="molecule type" value="Genomic_DNA"/>
</dbReference>